<evidence type="ECO:0000256" key="5">
    <source>
        <dbReference type="ARBA" id="ARBA00022691"/>
    </source>
</evidence>
<evidence type="ECO:0000256" key="2">
    <source>
        <dbReference type="ARBA" id="ARBA00022552"/>
    </source>
</evidence>
<dbReference type="FunFam" id="3.40.50.150:FF:000041">
    <property type="entry name" value="Ribosomal RNA small subunit methyltransferase G"/>
    <property type="match status" value="1"/>
</dbReference>
<feature type="region of interest" description="Disordered" evidence="7">
    <location>
        <begin position="217"/>
        <end position="236"/>
    </location>
</feature>
<dbReference type="EC" id="2.1.1.-" evidence="6"/>
<protein>
    <recommendedName>
        <fullName evidence="6">Ribosomal RNA small subunit methyltransferase G</fullName>
        <ecNumber evidence="6">2.1.1.-</ecNumber>
    </recommendedName>
    <alternativeName>
        <fullName evidence="6">16S rRNA 7-methylguanosine methyltransferase</fullName>
        <shortName evidence="6">16S rRNA m7G methyltransferase</shortName>
    </alternativeName>
</protein>
<dbReference type="NCBIfam" id="TIGR00138">
    <property type="entry name" value="rsmG_gidB"/>
    <property type="match status" value="1"/>
</dbReference>
<dbReference type="InterPro" id="IPR003682">
    <property type="entry name" value="rRNA_ssu_MeTfrase_G"/>
</dbReference>
<gene>
    <name evidence="6 8" type="primary">rsmG</name>
    <name evidence="8" type="ORF">H9L42_09760</name>
</gene>
<sequence>MKQLERALTQLGISSDSSRIEKFRIYMEGILSWNKMVNLTSITDPEEFIEKYYMDSLLCVSYDEFQNSNSIIDVGTGGGFPGVPLAIAAPEKEFLLIDSLNKRIKIINELCEKAEIKNVTAIHGRAEELAKNKKYRQKFDLCVSRAVANLSVLSEYCLPFIKKGGWFLAYKGPDIREELKESRKAIQILGGEVKKEEQPILDGFRLDHKIIFIKKTGSTPSKYPRKAGTPSKEPLK</sequence>
<feature type="binding site" evidence="6">
    <location>
        <position position="80"/>
    </location>
    <ligand>
        <name>S-adenosyl-L-methionine</name>
        <dbReference type="ChEBI" id="CHEBI:59789"/>
    </ligand>
</feature>
<dbReference type="EMBL" id="JACRYT010000009">
    <property type="protein sequence ID" value="MBC6680118.1"/>
    <property type="molecule type" value="Genomic_DNA"/>
</dbReference>
<dbReference type="AlphaFoldDB" id="A0A923NJB7"/>
<comment type="caution">
    <text evidence="8">The sequence shown here is derived from an EMBL/GenBank/DDBJ whole genome shotgun (WGS) entry which is preliminary data.</text>
</comment>
<organism evidence="8 9">
    <name type="scientific">Zhenpiania hominis</name>
    <dbReference type="NCBI Taxonomy" id="2763644"/>
    <lineage>
        <taxon>Bacteria</taxon>
        <taxon>Bacillati</taxon>
        <taxon>Bacillota</taxon>
        <taxon>Clostridia</taxon>
        <taxon>Peptostreptococcales</taxon>
        <taxon>Anaerovoracaceae</taxon>
        <taxon>Zhenpiania</taxon>
    </lineage>
</organism>
<evidence type="ECO:0000256" key="4">
    <source>
        <dbReference type="ARBA" id="ARBA00022679"/>
    </source>
</evidence>
<dbReference type="Proteomes" id="UP000602647">
    <property type="component" value="Unassembled WGS sequence"/>
</dbReference>
<evidence type="ECO:0000256" key="3">
    <source>
        <dbReference type="ARBA" id="ARBA00022603"/>
    </source>
</evidence>
<keyword evidence="4 6" id="KW-0808">Transferase</keyword>
<dbReference type="Gene3D" id="3.40.50.150">
    <property type="entry name" value="Vaccinia Virus protein VP39"/>
    <property type="match status" value="1"/>
</dbReference>
<evidence type="ECO:0000313" key="9">
    <source>
        <dbReference type="Proteomes" id="UP000602647"/>
    </source>
</evidence>
<accession>A0A923NJB7</accession>
<feature type="binding site" evidence="6">
    <location>
        <position position="75"/>
    </location>
    <ligand>
        <name>S-adenosyl-L-methionine</name>
        <dbReference type="ChEBI" id="CHEBI:59789"/>
    </ligand>
</feature>
<keyword evidence="1 6" id="KW-0963">Cytoplasm</keyword>
<keyword evidence="3 6" id="KW-0489">Methyltransferase</keyword>
<dbReference type="InterPro" id="IPR029063">
    <property type="entry name" value="SAM-dependent_MTases_sf"/>
</dbReference>
<evidence type="ECO:0000256" key="7">
    <source>
        <dbReference type="SAM" id="MobiDB-lite"/>
    </source>
</evidence>
<evidence type="ECO:0000313" key="8">
    <source>
        <dbReference type="EMBL" id="MBC6680118.1"/>
    </source>
</evidence>
<proteinExistence type="inferred from homology"/>
<dbReference type="GO" id="GO:0070043">
    <property type="term" value="F:rRNA (guanine-N7-)-methyltransferase activity"/>
    <property type="evidence" value="ECO:0007669"/>
    <property type="project" value="UniProtKB-UniRule"/>
</dbReference>
<feature type="binding site" evidence="6">
    <location>
        <position position="145"/>
    </location>
    <ligand>
        <name>S-adenosyl-L-methionine</name>
        <dbReference type="ChEBI" id="CHEBI:59789"/>
    </ligand>
</feature>
<dbReference type="HAMAP" id="MF_00074">
    <property type="entry name" value="16SrRNA_methyltr_G"/>
    <property type="match status" value="1"/>
</dbReference>
<dbReference type="GO" id="GO:0005829">
    <property type="term" value="C:cytosol"/>
    <property type="evidence" value="ECO:0007669"/>
    <property type="project" value="TreeGrafter"/>
</dbReference>
<dbReference type="PANTHER" id="PTHR31760:SF0">
    <property type="entry name" value="S-ADENOSYL-L-METHIONINE-DEPENDENT METHYLTRANSFERASES SUPERFAMILY PROTEIN"/>
    <property type="match status" value="1"/>
</dbReference>
<dbReference type="PANTHER" id="PTHR31760">
    <property type="entry name" value="S-ADENOSYL-L-METHIONINE-DEPENDENT METHYLTRANSFERASES SUPERFAMILY PROTEIN"/>
    <property type="match status" value="1"/>
</dbReference>
<keyword evidence="5 6" id="KW-0949">S-adenosyl-L-methionine</keyword>
<comment type="caution">
    <text evidence="6">Lacks conserved residue(s) required for the propagation of feature annotation.</text>
</comment>
<evidence type="ECO:0000256" key="1">
    <source>
        <dbReference type="ARBA" id="ARBA00022490"/>
    </source>
</evidence>
<name>A0A923NJB7_9FIRM</name>
<evidence type="ECO:0000256" key="6">
    <source>
        <dbReference type="HAMAP-Rule" id="MF_00074"/>
    </source>
</evidence>
<dbReference type="RefSeq" id="WP_187303220.1">
    <property type="nucleotide sequence ID" value="NZ_JACRYT010000009.1"/>
</dbReference>
<reference evidence="8" key="1">
    <citation type="submission" date="2020-08" db="EMBL/GenBank/DDBJ databases">
        <title>Genome public.</title>
        <authorList>
            <person name="Liu C."/>
            <person name="Sun Q."/>
        </authorList>
    </citation>
    <scope>NUCLEOTIDE SEQUENCE</scope>
    <source>
        <strain evidence="8">BX12</strain>
    </source>
</reference>
<comment type="subcellular location">
    <subcellularLocation>
        <location evidence="6">Cytoplasm</location>
    </subcellularLocation>
</comment>
<keyword evidence="2 6" id="KW-0698">rRNA processing</keyword>
<keyword evidence="9" id="KW-1185">Reference proteome</keyword>
<comment type="similarity">
    <text evidence="6">Belongs to the methyltransferase superfamily. RNA methyltransferase RsmG family.</text>
</comment>
<dbReference type="CDD" id="cd02440">
    <property type="entry name" value="AdoMet_MTases"/>
    <property type="match status" value="1"/>
</dbReference>
<comment type="function">
    <text evidence="6">Specifically methylates the N7 position of a guanine in 16S rRNA.</text>
</comment>
<dbReference type="Pfam" id="PF02527">
    <property type="entry name" value="GidB"/>
    <property type="match status" value="1"/>
</dbReference>
<dbReference type="SUPFAM" id="SSF53335">
    <property type="entry name" value="S-adenosyl-L-methionine-dependent methyltransferases"/>
    <property type="match status" value="1"/>
</dbReference>
<feature type="binding site" evidence="6">
    <location>
        <begin position="126"/>
        <end position="127"/>
    </location>
    <ligand>
        <name>S-adenosyl-L-methionine</name>
        <dbReference type="ChEBI" id="CHEBI:59789"/>
    </ligand>
</feature>
<dbReference type="PIRSF" id="PIRSF003078">
    <property type="entry name" value="GidB"/>
    <property type="match status" value="1"/>
</dbReference>